<dbReference type="GO" id="GO:0048476">
    <property type="term" value="C:Holliday junction resolvase complex"/>
    <property type="evidence" value="ECO:0007669"/>
    <property type="project" value="InterPro"/>
</dbReference>
<evidence type="ECO:0000256" key="13">
    <source>
        <dbReference type="ARBA" id="ARBA00023254"/>
    </source>
</evidence>
<dbReference type="STRING" id="56484.A0A1Y2FFE6"/>
<evidence type="ECO:0000256" key="4">
    <source>
        <dbReference type="ARBA" id="ARBA00022722"/>
    </source>
</evidence>
<keyword evidence="10" id="KW-0233">DNA recombination</keyword>
<evidence type="ECO:0000313" key="17">
    <source>
        <dbReference type="EMBL" id="ORY82653.1"/>
    </source>
</evidence>
<feature type="compositionally biased region" description="Basic and acidic residues" evidence="15">
    <location>
        <begin position="13"/>
        <end position="25"/>
    </location>
</feature>
<keyword evidence="5" id="KW-0479">Metal-binding</keyword>
<evidence type="ECO:0000313" key="18">
    <source>
        <dbReference type="Proteomes" id="UP000193685"/>
    </source>
</evidence>
<dbReference type="OrthoDB" id="343092at2759"/>
<keyword evidence="4" id="KW-0540">Nuclease</keyword>
<evidence type="ECO:0000256" key="5">
    <source>
        <dbReference type="ARBA" id="ARBA00022723"/>
    </source>
</evidence>
<comment type="subcellular location">
    <subcellularLocation>
        <location evidence="2">Nucleus</location>
    </subcellularLocation>
</comment>
<evidence type="ECO:0000256" key="2">
    <source>
        <dbReference type="ARBA" id="ARBA00004123"/>
    </source>
</evidence>
<dbReference type="Pfam" id="PF02732">
    <property type="entry name" value="ERCC4"/>
    <property type="match status" value="1"/>
</dbReference>
<keyword evidence="7" id="KW-0227">DNA damage</keyword>
<keyword evidence="14" id="KW-0175">Coiled coil</keyword>
<feature type="region of interest" description="Disordered" evidence="15">
    <location>
        <begin position="1"/>
        <end position="35"/>
    </location>
</feature>
<dbReference type="PANTHER" id="PTHR21077">
    <property type="entry name" value="EME1 PROTEIN"/>
    <property type="match status" value="1"/>
</dbReference>
<dbReference type="GO" id="GO:0031297">
    <property type="term" value="P:replication fork processing"/>
    <property type="evidence" value="ECO:0007669"/>
    <property type="project" value="TreeGrafter"/>
</dbReference>
<sequence>MSFQSDEIICLDSPERAPKRARDSRYSSPEDDLPDIQAIFKADTRSKSNYVYAAQVKAPPHQLTKKASASVPVVAKQIPGAAAYKLPQEPIIEIIESDEDLPQNHVVPKAPPEVLSLQKTTVNRAYNAATDGSKAQKLDKMAIATSVATAARSIASSLPVPLPTVEVFKPLPAKQVSDCPARRPSFDQPRIPNPPAGPSRKPSSPPVVFSTGPSADTLRAKSVAHPPANASKPNAAFSASSAMARLASNLHPSRPAKKAKSLSPEPVLDPMAMPTVATLDDLFDTAAMELDLSSDEEEAMPVIDPKDPLSGRTQGYLHPMAGKLPSSYMRRTNTTIASLLNREKPAAPSLKSPHISISSDDPRVSSPAVSSPVPGLSTLRRTDLTVPVRPRQEPARNVVQLASSSKPVAEQPIAKPPANHSWSSTLPSVPHETRVSARAAKSMAVPATASTGARPGYNLQSLYTQISDDSMTDEDAPEAFTSCAPPRNSKNLKLAATEDAAFARADKARQKAAEKAVKQAEKEAKAAERLRVQSISSVNVLKTNKKDTSPEMIVRVCQSFEKEVFWTHMQALSDASGFECRLESMPVPGLVRFSRKTKAVFNTALGYWEPLPAMVIKEEPQLMIRVLADAFLGLTEQPGALAKHVASVRQVMPGGRVIYLLEGVHAMLNKSRTARNRAFAFKVRQDLDPAGDYTATTGKKKQTVAIEIDDDGLEDALLDLQVMHRCLIVHAAKPVDTARELCTLAQDMSLIPYKSEATKKAGFCIEPGQVKTGRDNADTYEKMLASLHRITPPMAEAIANRYPTIKKLHAALMSNPLALDGTTIGNNVDGSFSQRKIGSITSKNIARVVTSTNPHADASS</sequence>
<evidence type="ECO:0000256" key="8">
    <source>
        <dbReference type="ARBA" id="ARBA00022801"/>
    </source>
</evidence>
<evidence type="ECO:0000256" key="7">
    <source>
        <dbReference type="ARBA" id="ARBA00022763"/>
    </source>
</evidence>
<comment type="cofactor">
    <cofactor evidence="1">
        <name>Mg(2+)</name>
        <dbReference type="ChEBI" id="CHEBI:18420"/>
    </cofactor>
</comment>
<dbReference type="GO" id="GO:0006302">
    <property type="term" value="P:double-strand break repair"/>
    <property type="evidence" value="ECO:0007669"/>
    <property type="project" value="TreeGrafter"/>
</dbReference>
<comment type="similarity">
    <text evidence="3">Belongs to the EME1/MMS4 family.</text>
</comment>
<dbReference type="GO" id="GO:0046872">
    <property type="term" value="F:metal ion binding"/>
    <property type="evidence" value="ECO:0007669"/>
    <property type="project" value="UniProtKB-KW"/>
</dbReference>
<dbReference type="GO" id="GO:0031573">
    <property type="term" value="P:mitotic intra-S DNA damage checkpoint signaling"/>
    <property type="evidence" value="ECO:0007669"/>
    <property type="project" value="TreeGrafter"/>
</dbReference>
<feature type="coiled-coil region" evidence="14">
    <location>
        <begin position="503"/>
        <end position="533"/>
    </location>
</feature>
<keyword evidence="12" id="KW-0539">Nucleus</keyword>
<evidence type="ECO:0000256" key="12">
    <source>
        <dbReference type="ARBA" id="ARBA00023242"/>
    </source>
</evidence>
<keyword evidence="6" id="KW-0255">Endonuclease</keyword>
<evidence type="ECO:0000259" key="16">
    <source>
        <dbReference type="Pfam" id="PF02732"/>
    </source>
</evidence>
<dbReference type="Gene3D" id="1.10.150.670">
    <property type="entry name" value="Crossover junction endonuclease EME1, DNA-binding domain"/>
    <property type="match status" value="1"/>
</dbReference>
<evidence type="ECO:0000256" key="11">
    <source>
        <dbReference type="ARBA" id="ARBA00023204"/>
    </source>
</evidence>
<feature type="region of interest" description="Disordered" evidence="15">
    <location>
        <begin position="390"/>
        <end position="428"/>
    </location>
</feature>
<name>A0A1Y2FFE6_PROLT</name>
<feature type="compositionally biased region" description="Low complexity" evidence="15">
    <location>
        <begin position="364"/>
        <end position="374"/>
    </location>
</feature>
<keyword evidence="13" id="KW-0469">Meiosis</keyword>
<dbReference type="GO" id="GO:0003677">
    <property type="term" value="F:DNA binding"/>
    <property type="evidence" value="ECO:0007669"/>
    <property type="project" value="InterPro"/>
</dbReference>
<dbReference type="GeneID" id="63785910"/>
<dbReference type="RefSeq" id="XP_040725524.1">
    <property type="nucleotide sequence ID" value="XM_040869311.1"/>
</dbReference>
<dbReference type="GO" id="GO:0000712">
    <property type="term" value="P:resolution of meiotic recombination intermediates"/>
    <property type="evidence" value="ECO:0007669"/>
    <property type="project" value="TreeGrafter"/>
</dbReference>
<gene>
    <name evidence="17" type="ORF">BCR37DRAFT_379671</name>
</gene>
<dbReference type="InterPro" id="IPR033310">
    <property type="entry name" value="Mms4/EME1/EME2"/>
</dbReference>
<evidence type="ECO:0000256" key="3">
    <source>
        <dbReference type="ARBA" id="ARBA00005313"/>
    </source>
</evidence>
<accession>A0A1Y2FFE6</accession>
<keyword evidence="11" id="KW-0234">DNA repair</keyword>
<proteinExistence type="inferred from homology"/>
<feature type="domain" description="ERCC4" evidence="16">
    <location>
        <begin position="568"/>
        <end position="744"/>
    </location>
</feature>
<evidence type="ECO:0000256" key="9">
    <source>
        <dbReference type="ARBA" id="ARBA00022842"/>
    </source>
</evidence>
<protein>
    <recommendedName>
        <fullName evidence="16">ERCC4 domain-containing protein</fullName>
    </recommendedName>
</protein>
<evidence type="ECO:0000256" key="15">
    <source>
        <dbReference type="SAM" id="MobiDB-lite"/>
    </source>
</evidence>
<keyword evidence="9" id="KW-0460">Magnesium</keyword>
<feature type="region of interest" description="Disordered" evidence="15">
    <location>
        <begin position="344"/>
        <end position="377"/>
    </location>
</feature>
<dbReference type="CDD" id="cd20085">
    <property type="entry name" value="XPF_nuclease_Mms4"/>
    <property type="match status" value="1"/>
</dbReference>
<dbReference type="InterPro" id="IPR006166">
    <property type="entry name" value="ERCC4_domain"/>
</dbReference>
<evidence type="ECO:0000256" key="10">
    <source>
        <dbReference type="ARBA" id="ARBA00023172"/>
    </source>
</evidence>
<dbReference type="InterPro" id="IPR047521">
    <property type="entry name" value="XPF_nuclease_EME1_ascomycetes"/>
</dbReference>
<dbReference type="Gene3D" id="3.40.50.10130">
    <property type="match status" value="1"/>
</dbReference>
<dbReference type="EMBL" id="MCFI01000009">
    <property type="protein sequence ID" value="ORY82653.1"/>
    <property type="molecule type" value="Genomic_DNA"/>
</dbReference>
<dbReference type="GO" id="GO:0005634">
    <property type="term" value="C:nucleus"/>
    <property type="evidence" value="ECO:0007669"/>
    <property type="project" value="UniProtKB-SubCell"/>
</dbReference>
<dbReference type="Proteomes" id="UP000193685">
    <property type="component" value="Unassembled WGS sequence"/>
</dbReference>
<organism evidence="17 18">
    <name type="scientific">Protomyces lactucae-debilis</name>
    <dbReference type="NCBI Taxonomy" id="2754530"/>
    <lineage>
        <taxon>Eukaryota</taxon>
        <taxon>Fungi</taxon>
        <taxon>Dikarya</taxon>
        <taxon>Ascomycota</taxon>
        <taxon>Taphrinomycotina</taxon>
        <taxon>Taphrinomycetes</taxon>
        <taxon>Taphrinales</taxon>
        <taxon>Protomycetaceae</taxon>
        <taxon>Protomyces</taxon>
    </lineage>
</organism>
<dbReference type="InterPro" id="IPR042530">
    <property type="entry name" value="EME1/EME2_C"/>
</dbReference>
<dbReference type="GO" id="GO:0008821">
    <property type="term" value="F:crossover junction DNA endonuclease activity"/>
    <property type="evidence" value="ECO:0007669"/>
    <property type="project" value="TreeGrafter"/>
</dbReference>
<feature type="region of interest" description="Disordered" evidence="15">
    <location>
        <begin position="176"/>
        <end position="214"/>
    </location>
</feature>
<dbReference type="PANTHER" id="PTHR21077:SF5">
    <property type="entry name" value="CROSSOVER JUNCTION ENDONUCLEASE MMS4"/>
    <property type="match status" value="1"/>
</dbReference>
<dbReference type="AlphaFoldDB" id="A0A1Y2FFE6"/>
<reference evidence="17 18" key="1">
    <citation type="submission" date="2016-07" db="EMBL/GenBank/DDBJ databases">
        <title>Pervasive Adenine N6-methylation of Active Genes in Fungi.</title>
        <authorList>
            <consortium name="DOE Joint Genome Institute"/>
            <person name="Mondo S.J."/>
            <person name="Dannebaum R.O."/>
            <person name="Kuo R.C."/>
            <person name="Labutti K."/>
            <person name="Haridas S."/>
            <person name="Kuo A."/>
            <person name="Salamov A."/>
            <person name="Ahrendt S.R."/>
            <person name="Lipzen A."/>
            <person name="Sullivan W."/>
            <person name="Andreopoulos W.B."/>
            <person name="Clum A."/>
            <person name="Lindquist E."/>
            <person name="Daum C."/>
            <person name="Ramamoorthy G.K."/>
            <person name="Gryganskyi A."/>
            <person name="Culley D."/>
            <person name="Magnuson J.K."/>
            <person name="James T.Y."/>
            <person name="O'Malley M.A."/>
            <person name="Stajich J.E."/>
            <person name="Spatafora J.W."/>
            <person name="Visel A."/>
            <person name="Grigoriev I.V."/>
        </authorList>
    </citation>
    <scope>NUCLEOTIDE SEQUENCE [LARGE SCALE GENOMIC DNA]</scope>
    <source>
        <strain evidence="17 18">12-1054</strain>
    </source>
</reference>
<evidence type="ECO:0000256" key="1">
    <source>
        <dbReference type="ARBA" id="ARBA00001946"/>
    </source>
</evidence>
<evidence type="ECO:0000256" key="14">
    <source>
        <dbReference type="SAM" id="Coils"/>
    </source>
</evidence>
<keyword evidence="18" id="KW-1185">Reference proteome</keyword>
<keyword evidence="8" id="KW-0378">Hydrolase</keyword>
<evidence type="ECO:0000256" key="6">
    <source>
        <dbReference type="ARBA" id="ARBA00022759"/>
    </source>
</evidence>
<comment type="caution">
    <text evidence="17">The sequence shown here is derived from an EMBL/GenBank/DDBJ whole genome shotgun (WGS) entry which is preliminary data.</text>
</comment>
<dbReference type="OMA" id="AIFTQHI"/>